<dbReference type="AlphaFoldDB" id="A0A376H206"/>
<evidence type="ECO:0000313" key="9">
    <source>
        <dbReference type="Proteomes" id="UP000254807"/>
    </source>
</evidence>
<dbReference type="CDD" id="cd00077">
    <property type="entry name" value="HDc"/>
    <property type="match status" value="1"/>
</dbReference>
<evidence type="ECO:0000256" key="1">
    <source>
        <dbReference type="ARBA" id="ARBA00012506"/>
    </source>
</evidence>
<dbReference type="EMBL" id="UFYW01000001">
    <property type="protein sequence ID" value="STD84306.1"/>
    <property type="molecule type" value="Genomic_DNA"/>
</dbReference>
<dbReference type="Pfam" id="PF01966">
    <property type="entry name" value="HD"/>
    <property type="match status" value="1"/>
</dbReference>
<evidence type="ECO:0000259" key="7">
    <source>
        <dbReference type="PROSITE" id="PS51831"/>
    </source>
</evidence>
<dbReference type="InterPro" id="IPR005249">
    <property type="entry name" value="YqeK"/>
</dbReference>
<dbReference type="InterPro" id="IPR006674">
    <property type="entry name" value="HD_domain"/>
</dbReference>
<keyword evidence="5" id="KW-0408">Iron</keyword>
<dbReference type="PANTHER" id="PTHR35795">
    <property type="entry name" value="SLR1885 PROTEIN"/>
    <property type="match status" value="1"/>
</dbReference>
<dbReference type="GO" id="GO:0046872">
    <property type="term" value="F:metal ion binding"/>
    <property type="evidence" value="ECO:0007669"/>
    <property type="project" value="UniProtKB-KW"/>
</dbReference>
<dbReference type="PROSITE" id="PS51831">
    <property type="entry name" value="HD"/>
    <property type="match status" value="1"/>
</dbReference>
<dbReference type="PANTHER" id="PTHR35795:SF1">
    <property type="entry name" value="BIS(5'-NUCLEOSYL)-TETRAPHOSPHATASE, SYMMETRICAL"/>
    <property type="match status" value="1"/>
</dbReference>
<comment type="catalytic activity">
    <reaction evidence="6">
        <text>P(1),P(4)-bis(5'-adenosyl) tetraphosphate + H2O = 2 ADP + 2 H(+)</text>
        <dbReference type="Rhea" id="RHEA:24252"/>
        <dbReference type="ChEBI" id="CHEBI:15377"/>
        <dbReference type="ChEBI" id="CHEBI:15378"/>
        <dbReference type="ChEBI" id="CHEBI:58141"/>
        <dbReference type="ChEBI" id="CHEBI:456216"/>
        <dbReference type="EC" id="3.6.1.41"/>
    </reaction>
</comment>
<sequence>MLSRYKIDLPDASLANQMRVYLEAFDQVSTVQHHLEVANAAEQLAKRFGGDCQKATIAGLFHDISVVIPNDERLAFQEYYGLEIVPEERKVPLLLHQKQSATLAKELFGITDPEILSAITCHTTLKENFSKLDLIVFLADKIEWDRADAAPFLEELLAALDNSLEAAALCYLDWLFAGDLLVAHPWAVAAKQQLQKKLLTKKAKTTILKKPKKQKLLY</sequence>
<dbReference type="OrthoDB" id="5295945at2"/>
<protein>
    <recommendedName>
        <fullName evidence="1">bis(5'-nucleosyl)-tetraphosphatase (symmetrical)</fullName>
        <ecNumber evidence="1">3.6.1.41</ecNumber>
    </recommendedName>
</protein>
<accession>A0A376H206</accession>
<feature type="domain" description="HD" evidence="7">
    <location>
        <begin position="30"/>
        <end position="145"/>
    </location>
</feature>
<evidence type="ECO:0000256" key="3">
    <source>
        <dbReference type="ARBA" id="ARBA00022741"/>
    </source>
</evidence>
<evidence type="ECO:0000256" key="2">
    <source>
        <dbReference type="ARBA" id="ARBA00022723"/>
    </source>
</evidence>
<dbReference type="NCBIfam" id="TIGR00488">
    <property type="entry name" value="bis(5'-nucleosyl)-tetraphosphatase (symmetrical) YqeK"/>
    <property type="match status" value="1"/>
</dbReference>
<gene>
    <name evidence="8" type="ORF">NCTC12360_02835</name>
</gene>
<dbReference type="Gene3D" id="1.10.3210.10">
    <property type="entry name" value="Hypothetical protein af1432"/>
    <property type="match status" value="1"/>
</dbReference>
<dbReference type="RefSeq" id="WP_029487259.1">
    <property type="nucleotide sequence ID" value="NZ_CABEIK010000001.1"/>
</dbReference>
<dbReference type="InterPro" id="IPR003607">
    <property type="entry name" value="HD/PDEase_dom"/>
</dbReference>
<keyword evidence="2" id="KW-0479">Metal-binding</keyword>
<reference evidence="8 9" key="1">
    <citation type="submission" date="2018-06" db="EMBL/GenBank/DDBJ databases">
        <authorList>
            <consortium name="Pathogen Informatics"/>
            <person name="Doyle S."/>
        </authorList>
    </citation>
    <scope>NUCLEOTIDE SEQUENCE [LARGE SCALE GENOMIC DNA]</scope>
    <source>
        <strain evidence="8 9">NCTC12360</strain>
    </source>
</reference>
<dbReference type="Proteomes" id="UP000254807">
    <property type="component" value="Unassembled WGS sequence"/>
</dbReference>
<dbReference type="GO" id="GO:0000166">
    <property type="term" value="F:nucleotide binding"/>
    <property type="evidence" value="ECO:0007669"/>
    <property type="project" value="UniProtKB-KW"/>
</dbReference>
<evidence type="ECO:0000256" key="4">
    <source>
        <dbReference type="ARBA" id="ARBA00022801"/>
    </source>
</evidence>
<evidence type="ECO:0000313" key="8">
    <source>
        <dbReference type="EMBL" id="STD84306.1"/>
    </source>
</evidence>
<name>A0A376H206_ENTGA</name>
<dbReference type="SUPFAM" id="SSF109604">
    <property type="entry name" value="HD-domain/PDEase-like"/>
    <property type="match status" value="1"/>
</dbReference>
<organism evidence="8 9">
    <name type="scientific">Enterococcus gallinarum</name>
    <dbReference type="NCBI Taxonomy" id="1353"/>
    <lineage>
        <taxon>Bacteria</taxon>
        <taxon>Bacillati</taxon>
        <taxon>Bacillota</taxon>
        <taxon>Bacilli</taxon>
        <taxon>Lactobacillales</taxon>
        <taxon>Enterococcaceae</taxon>
        <taxon>Enterococcus</taxon>
    </lineage>
</organism>
<keyword evidence="3" id="KW-0547">Nucleotide-binding</keyword>
<evidence type="ECO:0000256" key="6">
    <source>
        <dbReference type="ARBA" id="ARBA00049417"/>
    </source>
</evidence>
<dbReference type="EC" id="3.6.1.41" evidence="1"/>
<keyword evidence="4 8" id="KW-0378">Hydrolase</keyword>
<proteinExistence type="predicted"/>
<dbReference type="InterPro" id="IPR051094">
    <property type="entry name" value="Diverse_Catalytic_Enzymes"/>
</dbReference>
<evidence type="ECO:0000256" key="5">
    <source>
        <dbReference type="ARBA" id="ARBA00023004"/>
    </source>
</evidence>
<keyword evidence="9" id="KW-1185">Reference proteome</keyword>
<dbReference type="GO" id="GO:0008803">
    <property type="term" value="F:bis(5'-nucleosyl)-tetraphosphatase (symmetrical) activity"/>
    <property type="evidence" value="ECO:0007669"/>
    <property type="project" value="UniProtKB-EC"/>
</dbReference>